<gene>
    <name evidence="9" type="ORF">CUESP1_2548</name>
</gene>
<dbReference type="AlphaFoldDB" id="M1Z6A0"/>
<keyword evidence="6" id="KW-0862">Zinc</keyword>
<evidence type="ECO:0000256" key="6">
    <source>
        <dbReference type="ARBA" id="ARBA00022833"/>
    </source>
</evidence>
<dbReference type="EC" id="3.1.4.3" evidence="1"/>
<dbReference type="Pfam" id="PF00882">
    <property type="entry name" value="Zn_dep_PLPC"/>
    <property type="match status" value="1"/>
</dbReference>
<dbReference type="GO" id="GO:0034480">
    <property type="term" value="F:phosphatidylcholine phospholipase C activity"/>
    <property type="evidence" value="ECO:0007669"/>
    <property type="project" value="UniProtKB-EC"/>
</dbReference>
<sequence>MDILETTYNYFLRTVFGIANPVKKSIIKTQCKVHKAINIYALKILKNDKYFKEYNFFNSYIQDINEGAVWTDQDFKSSNHFYNPYKKRGLYGRKNAMDLGVDYYYKATELWTKGEFNKSLFYLGAALHIVQDMTIPQHANIRLLDNHHQYEVYVNRTYEYLDKLEVEKGTLLLESIEDYIRFNARVAIKIYKKFNMISKDEERFYRIARCGIPLAKRTTAGAMVMFYNNIFK</sequence>
<dbReference type="RefSeq" id="WP_005582765.1">
    <property type="nucleotide sequence ID" value="NZ_LT669839.1"/>
</dbReference>
<evidence type="ECO:0000256" key="7">
    <source>
        <dbReference type="ARBA" id="ARBA00031285"/>
    </source>
</evidence>
<keyword evidence="4" id="KW-0732">Signal</keyword>
<dbReference type="GO" id="GO:0008270">
    <property type="term" value="F:zinc ion binding"/>
    <property type="evidence" value="ECO:0007669"/>
    <property type="project" value="InterPro"/>
</dbReference>
<keyword evidence="5" id="KW-0378">Hydrolase</keyword>
<dbReference type="EMBL" id="LT669839">
    <property type="protein sequence ID" value="SHD77894.1"/>
    <property type="molecule type" value="Genomic_DNA"/>
</dbReference>
<evidence type="ECO:0000256" key="3">
    <source>
        <dbReference type="ARBA" id="ARBA00022723"/>
    </source>
</evidence>
<dbReference type="SUPFAM" id="SSF48537">
    <property type="entry name" value="Phospholipase C/P1 nuclease"/>
    <property type="match status" value="1"/>
</dbReference>
<evidence type="ECO:0000256" key="5">
    <source>
        <dbReference type="ARBA" id="ARBA00022801"/>
    </source>
</evidence>
<keyword evidence="3" id="KW-0479">Metal-binding</keyword>
<feature type="domain" description="Zn-dependent PLC" evidence="8">
    <location>
        <begin position="21"/>
        <end position="232"/>
    </location>
</feature>
<dbReference type="InterPro" id="IPR008947">
    <property type="entry name" value="PLipase_C/P1_nuclease_dom_sf"/>
</dbReference>
<protein>
    <recommendedName>
        <fullName evidence="2">Phospholipase C</fullName>
        <ecNumber evidence="1">3.1.4.3</ecNumber>
    </recommendedName>
    <alternativeName>
        <fullName evidence="7">Phosphatidylcholine cholinephosphohydrolase</fullName>
    </alternativeName>
</protein>
<proteinExistence type="predicted"/>
<dbReference type="Proteomes" id="UP000245423">
    <property type="component" value="Chromosome 1"/>
</dbReference>
<dbReference type="OrthoDB" id="1677163at2"/>
<evidence type="ECO:0000256" key="2">
    <source>
        <dbReference type="ARBA" id="ARBA00018391"/>
    </source>
</evidence>
<evidence type="ECO:0000313" key="9">
    <source>
        <dbReference type="EMBL" id="SHD77894.1"/>
    </source>
</evidence>
<dbReference type="SMART" id="SM00770">
    <property type="entry name" value="Zn_dep_PLPC"/>
    <property type="match status" value="1"/>
</dbReference>
<dbReference type="InterPro" id="IPR001531">
    <property type="entry name" value="Zn_PLipaseC"/>
</dbReference>
<reference evidence="9 10" key="1">
    <citation type="submission" date="2016-11" db="EMBL/GenBank/DDBJ databases">
        <authorList>
            <person name="Manzoor S."/>
        </authorList>
    </citation>
    <scope>NUCLEOTIDE SEQUENCE [LARGE SCALE GENOMIC DNA]</scope>
    <source>
        <strain evidence="9">Clostridium ultunense strain Esp</strain>
    </source>
</reference>
<evidence type="ECO:0000256" key="4">
    <source>
        <dbReference type="ARBA" id="ARBA00022729"/>
    </source>
</evidence>
<dbReference type="CDD" id="cd11009">
    <property type="entry name" value="Zn_dep_PLPC"/>
    <property type="match status" value="1"/>
</dbReference>
<name>M1Z6A0_9FIRM</name>
<evidence type="ECO:0000256" key="1">
    <source>
        <dbReference type="ARBA" id="ARBA00012018"/>
    </source>
</evidence>
<dbReference type="PROSITE" id="PS51346">
    <property type="entry name" value="PROKAR_ZN_DEPEND_PLPC_2"/>
    <property type="match status" value="1"/>
</dbReference>
<accession>M1Z6A0</accession>
<organism evidence="9 10">
    <name type="scientific">[Clostridium] ultunense Esp</name>
    <dbReference type="NCBI Taxonomy" id="1288971"/>
    <lineage>
        <taxon>Bacteria</taxon>
        <taxon>Bacillati</taxon>
        <taxon>Bacillota</taxon>
        <taxon>Tissierellia</taxon>
        <taxon>Tissierellales</taxon>
        <taxon>Tepidimicrobiaceae</taxon>
        <taxon>Schnuerera</taxon>
    </lineage>
</organism>
<evidence type="ECO:0000313" key="10">
    <source>
        <dbReference type="Proteomes" id="UP000245423"/>
    </source>
</evidence>
<dbReference type="Gene3D" id="1.10.575.10">
    <property type="entry name" value="P1 Nuclease"/>
    <property type="match status" value="1"/>
</dbReference>
<dbReference type="HOGENOM" id="CLU_100197_0_0_9"/>
<evidence type="ECO:0000259" key="8">
    <source>
        <dbReference type="PROSITE" id="PS51346"/>
    </source>
</evidence>
<keyword evidence="10" id="KW-1185">Reference proteome</keyword>
<dbReference type="InterPro" id="IPR029002">
    <property type="entry name" value="PLPC/GPLD1"/>
</dbReference>